<dbReference type="EMBL" id="NSDI01000028">
    <property type="protein sequence ID" value="RIY35051.1"/>
    <property type="molecule type" value="Genomic_DNA"/>
</dbReference>
<evidence type="ECO:0000313" key="3">
    <source>
        <dbReference type="Proteomes" id="UP000265497"/>
    </source>
</evidence>
<keyword evidence="1" id="KW-0175">Coiled coil</keyword>
<dbReference type="Pfam" id="PF05591">
    <property type="entry name" value="T6SS_VipA"/>
    <property type="match status" value="1"/>
</dbReference>
<organism evidence="2 3">
    <name type="scientific">Capnocytophaga canis</name>
    <dbReference type="NCBI Taxonomy" id="1848903"/>
    <lineage>
        <taxon>Bacteria</taxon>
        <taxon>Pseudomonadati</taxon>
        <taxon>Bacteroidota</taxon>
        <taxon>Flavobacteriia</taxon>
        <taxon>Flavobacteriales</taxon>
        <taxon>Flavobacteriaceae</taxon>
        <taxon>Capnocytophaga</taxon>
    </lineage>
</organism>
<gene>
    <name evidence="2" type="ORF">CKY20_11430</name>
</gene>
<sequence length="151" mass="16972">MAMFNYGVGGNEVKVDANEAIQEIQENKTLLVGKLTADDAISPEIVTGLKTVEDVFRHFQPSISIEHEDQEGGSVKEDFRFNNVGDFTPNKLVENSPFLKNLSLEEEQYNNIMRQLRNNKVLRNMLTDSSSKEALIQALKAVASELENNKK</sequence>
<protein>
    <recommendedName>
        <fullName evidence="4">Type VI secretion system contractile sheath small subunit</fullName>
    </recommendedName>
</protein>
<name>A0A3A1YBW7_9FLAO</name>
<reference evidence="2 3" key="1">
    <citation type="submission" date="2017-08" db="EMBL/GenBank/DDBJ databases">
        <title>Capnocytophaga canis 17-158 assembly.</title>
        <authorList>
            <person name="Gulvik C.A."/>
        </authorList>
    </citation>
    <scope>NUCLEOTIDE SEQUENCE [LARGE SCALE GENOMIC DNA]</scope>
    <source>
        <strain evidence="2 3">17-158</strain>
    </source>
</reference>
<evidence type="ECO:0000313" key="2">
    <source>
        <dbReference type="EMBL" id="RIY35051.1"/>
    </source>
</evidence>
<dbReference type="Proteomes" id="UP000265497">
    <property type="component" value="Unassembled WGS sequence"/>
</dbReference>
<proteinExistence type="predicted"/>
<comment type="caution">
    <text evidence="2">The sequence shown here is derived from an EMBL/GenBank/DDBJ whole genome shotgun (WGS) entry which is preliminary data.</text>
</comment>
<accession>A0A3A1YBW7</accession>
<dbReference type="InterPro" id="IPR008312">
    <property type="entry name" value="T6SS_TssB1"/>
</dbReference>
<feature type="coiled-coil region" evidence="1">
    <location>
        <begin position="99"/>
        <end position="149"/>
    </location>
</feature>
<evidence type="ECO:0000256" key="1">
    <source>
        <dbReference type="SAM" id="Coils"/>
    </source>
</evidence>
<dbReference type="AlphaFoldDB" id="A0A3A1YBW7"/>
<evidence type="ECO:0008006" key="4">
    <source>
        <dbReference type="Google" id="ProtNLM"/>
    </source>
</evidence>